<sequence>MPTAETTAIAADDQRPLPGSGSTGWLNRSLLARMLDVLACAREGACIIELSNGSRRLVGRESTTPTRLRLIHARTHRRLFPERRNRLRRGLRNVEAEAARAGPYAYQRHPLSAPPTRAR</sequence>
<evidence type="ECO:0000313" key="2">
    <source>
        <dbReference type="EMBL" id="SUS05919.1"/>
    </source>
</evidence>
<accession>A0A380TE88</accession>
<gene>
    <name evidence="2" type="ORF">DF3PB_2210007</name>
</gene>
<dbReference type="AlphaFoldDB" id="A0A380TE88"/>
<reference evidence="2" key="1">
    <citation type="submission" date="2018-07" db="EMBL/GenBank/DDBJ databases">
        <authorList>
            <person name="Quirk P.G."/>
            <person name="Krulwich T.A."/>
        </authorList>
    </citation>
    <scope>NUCLEOTIDE SEQUENCE</scope>
</reference>
<name>A0A380TE88_9ZZZZ</name>
<dbReference type="EMBL" id="UIDG01000137">
    <property type="protein sequence ID" value="SUS05919.1"/>
    <property type="molecule type" value="Genomic_DNA"/>
</dbReference>
<evidence type="ECO:0000256" key="1">
    <source>
        <dbReference type="SAM" id="MobiDB-lite"/>
    </source>
</evidence>
<feature type="region of interest" description="Disordered" evidence="1">
    <location>
        <begin position="1"/>
        <end position="23"/>
    </location>
</feature>
<protein>
    <submittedName>
        <fullName evidence="2">Uncharacterized protein</fullName>
    </submittedName>
</protein>
<organism evidence="2">
    <name type="scientific">metagenome</name>
    <dbReference type="NCBI Taxonomy" id="256318"/>
    <lineage>
        <taxon>unclassified sequences</taxon>
        <taxon>metagenomes</taxon>
    </lineage>
</organism>
<proteinExistence type="predicted"/>